<sequence length="158" mass="18338">MDHYEATMTICKKMLNKILRIEANHRSLMLATDNDGNRVRRRLGQAFRRMANFLYGVCSKIDIQFILNQISEKNRSKVFSKSNISEKIRFLQAEANYSTQQLELQQQKLEQNLKYLQEQQVLLFKTLINWRSEPNDNGSQTVPAMGVVSGGRAHSPYL</sequence>
<proteinExistence type="predicted"/>
<dbReference type="OrthoDB" id="6643894at2759"/>
<evidence type="ECO:0000313" key="2">
    <source>
        <dbReference type="Proteomes" id="UP000478052"/>
    </source>
</evidence>
<dbReference type="EMBL" id="VUJU01004322">
    <property type="protein sequence ID" value="KAF0754753.1"/>
    <property type="molecule type" value="Genomic_DNA"/>
</dbReference>
<evidence type="ECO:0000313" key="1">
    <source>
        <dbReference type="EMBL" id="KAF0754753.1"/>
    </source>
</evidence>
<dbReference type="AlphaFoldDB" id="A0A6G0YF01"/>
<gene>
    <name evidence="1" type="ORF">FWK35_00013633</name>
</gene>
<accession>A0A6G0YF01</accession>
<name>A0A6G0YF01_APHCR</name>
<reference evidence="1 2" key="1">
    <citation type="submission" date="2019-08" db="EMBL/GenBank/DDBJ databases">
        <title>Whole genome of Aphis craccivora.</title>
        <authorList>
            <person name="Voronova N.V."/>
            <person name="Shulinski R.S."/>
            <person name="Bandarenka Y.V."/>
            <person name="Zhorov D.G."/>
            <person name="Warner D."/>
        </authorList>
    </citation>
    <scope>NUCLEOTIDE SEQUENCE [LARGE SCALE GENOMIC DNA]</scope>
    <source>
        <strain evidence="1">180601</strain>
        <tissue evidence="1">Whole Body</tissue>
    </source>
</reference>
<keyword evidence="2" id="KW-1185">Reference proteome</keyword>
<protein>
    <submittedName>
        <fullName evidence="1">Integrase H2C2 domain-containing protein</fullName>
    </submittedName>
</protein>
<comment type="caution">
    <text evidence="1">The sequence shown here is derived from an EMBL/GenBank/DDBJ whole genome shotgun (WGS) entry which is preliminary data.</text>
</comment>
<dbReference type="Proteomes" id="UP000478052">
    <property type="component" value="Unassembled WGS sequence"/>
</dbReference>
<organism evidence="1 2">
    <name type="scientific">Aphis craccivora</name>
    <name type="common">Cowpea aphid</name>
    <dbReference type="NCBI Taxonomy" id="307492"/>
    <lineage>
        <taxon>Eukaryota</taxon>
        <taxon>Metazoa</taxon>
        <taxon>Ecdysozoa</taxon>
        <taxon>Arthropoda</taxon>
        <taxon>Hexapoda</taxon>
        <taxon>Insecta</taxon>
        <taxon>Pterygota</taxon>
        <taxon>Neoptera</taxon>
        <taxon>Paraneoptera</taxon>
        <taxon>Hemiptera</taxon>
        <taxon>Sternorrhyncha</taxon>
        <taxon>Aphidomorpha</taxon>
        <taxon>Aphidoidea</taxon>
        <taxon>Aphididae</taxon>
        <taxon>Aphidini</taxon>
        <taxon>Aphis</taxon>
        <taxon>Aphis</taxon>
    </lineage>
</organism>